<dbReference type="InterPro" id="IPR027417">
    <property type="entry name" value="P-loop_NTPase"/>
</dbReference>
<dbReference type="SMART" id="SM00382">
    <property type="entry name" value="AAA"/>
    <property type="match status" value="1"/>
</dbReference>
<feature type="domain" description="ABC transporter" evidence="11">
    <location>
        <begin position="7"/>
        <end position="244"/>
    </location>
</feature>
<dbReference type="Proteomes" id="UP000269198">
    <property type="component" value="Unassembled WGS sequence"/>
</dbReference>
<evidence type="ECO:0000256" key="2">
    <source>
        <dbReference type="ARBA" id="ARBA00022448"/>
    </source>
</evidence>
<dbReference type="AlphaFoldDB" id="A0A3N0E8S0"/>
<evidence type="ECO:0000313" key="12">
    <source>
        <dbReference type="EMBL" id="RNL84180.1"/>
    </source>
</evidence>
<reference evidence="12 13" key="1">
    <citation type="submission" date="2018-11" db="EMBL/GenBank/DDBJ databases">
        <title>The genome draft of YIM 96095.</title>
        <authorList>
            <person name="Tang S.-K."/>
            <person name="Chunyu W.-X."/>
            <person name="Feng Y.-Z."/>
        </authorList>
    </citation>
    <scope>NUCLEOTIDE SEQUENCE [LARGE SCALE GENOMIC DNA]</scope>
    <source>
        <strain evidence="12 13">YIM 96095</strain>
    </source>
</reference>
<evidence type="ECO:0000256" key="6">
    <source>
        <dbReference type="ARBA" id="ARBA00022840"/>
    </source>
</evidence>
<gene>
    <name evidence="12" type="ORF">EFW17_13190</name>
</gene>
<dbReference type="GO" id="GO:0016887">
    <property type="term" value="F:ATP hydrolysis activity"/>
    <property type="evidence" value="ECO:0007669"/>
    <property type="project" value="InterPro"/>
</dbReference>
<protein>
    <submittedName>
        <fullName evidence="12">ABC transporter ATP-binding protein</fullName>
    </submittedName>
</protein>
<dbReference type="PROSITE" id="PS00211">
    <property type="entry name" value="ABC_TRANSPORTER_1"/>
    <property type="match status" value="1"/>
</dbReference>
<evidence type="ECO:0000256" key="3">
    <source>
        <dbReference type="ARBA" id="ARBA00022475"/>
    </source>
</evidence>
<feature type="compositionally biased region" description="Basic and acidic residues" evidence="10">
    <location>
        <begin position="281"/>
        <end position="293"/>
    </location>
</feature>
<comment type="caution">
    <text evidence="12">The sequence shown here is derived from an EMBL/GenBank/DDBJ whole genome shotgun (WGS) entry which is preliminary data.</text>
</comment>
<evidence type="ECO:0000256" key="5">
    <source>
        <dbReference type="ARBA" id="ARBA00022741"/>
    </source>
</evidence>
<dbReference type="OrthoDB" id="3475572at2"/>
<dbReference type="PANTHER" id="PTHR42771:SF2">
    <property type="entry name" value="IRON(3+)-HYDROXAMATE IMPORT ATP-BINDING PROTEIN FHUC"/>
    <property type="match status" value="1"/>
</dbReference>
<feature type="region of interest" description="Disordered" evidence="10">
    <location>
        <begin position="259"/>
        <end position="293"/>
    </location>
</feature>
<dbReference type="GO" id="GO:0006826">
    <property type="term" value="P:iron ion transport"/>
    <property type="evidence" value="ECO:0007669"/>
    <property type="project" value="UniProtKB-KW"/>
</dbReference>
<evidence type="ECO:0000256" key="1">
    <source>
        <dbReference type="ARBA" id="ARBA00004202"/>
    </source>
</evidence>
<keyword evidence="7" id="KW-0408">Iron</keyword>
<keyword evidence="3" id="KW-1003">Cell membrane</keyword>
<keyword evidence="9" id="KW-0472">Membrane</keyword>
<evidence type="ECO:0000313" key="13">
    <source>
        <dbReference type="Proteomes" id="UP000269198"/>
    </source>
</evidence>
<dbReference type="GO" id="GO:0005886">
    <property type="term" value="C:plasma membrane"/>
    <property type="evidence" value="ECO:0007669"/>
    <property type="project" value="UniProtKB-SubCell"/>
</dbReference>
<proteinExistence type="predicted"/>
<keyword evidence="4" id="KW-0410">Iron transport</keyword>
<dbReference type="CDD" id="cd03214">
    <property type="entry name" value="ABC_Iron-Siderophores_B12_Hemin"/>
    <property type="match status" value="1"/>
</dbReference>
<keyword evidence="8" id="KW-0406">Ion transport</keyword>
<comment type="subcellular location">
    <subcellularLocation>
        <location evidence="1">Cell membrane</location>
        <topology evidence="1">Peripheral membrane protein</topology>
    </subcellularLocation>
</comment>
<dbReference type="FunFam" id="3.40.50.300:FF:000134">
    <property type="entry name" value="Iron-enterobactin ABC transporter ATP-binding protein"/>
    <property type="match status" value="1"/>
</dbReference>
<name>A0A3N0E8S0_9ACTN</name>
<keyword evidence="6 12" id="KW-0067">ATP-binding</keyword>
<dbReference type="RefSeq" id="WP_123201673.1">
    <property type="nucleotide sequence ID" value="NZ_RJMB01000012.1"/>
</dbReference>
<evidence type="ECO:0000259" key="11">
    <source>
        <dbReference type="PROSITE" id="PS50893"/>
    </source>
</evidence>
<dbReference type="Gene3D" id="3.40.50.300">
    <property type="entry name" value="P-loop containing nucleotide triphosphate hydrolases"/>
    <property type="match status" value="1"/>
</dbReference>
<dbReference type="SUPFAM" id="SSF52540">
    <property type="entry name" value="P-loop containing nucleoside triphosphate hydrolases"/>
    <property type="match status" value="1"/>
</dbReference>
<dbReference type="InterPro" id="IPR003593">
    <property type="entry name" value="AAA+_ATPase"/>
</dbReference>
<dbReference type="PROSITE" id="PS50893">
    <property type="entry name" value="ABC_TRANSPORTER_2"/>
    <property type="match status" value="1"/>
</dbReference>
<evidence type="ECO:0000256" key="10">
    <source>
        <dbReference type="SAM" id="MobiDB-lite"/>
    </source>
</evidence>
<evidence type="ECO:0000256" key="4">
    <source>
        <dbReference type="ARBA" id="ARBA00022496"/>
    </source>
</evidence>
<dbReference type="GO" id="GO:0005524">
    <property type="term" value="F:ATP binding"/>
    <property type="evidence" value="ECO:0007669"/>
    <property type="project" value="UniProtKB-KW"/>
</dbReference>
<keyword evidence="5" id="KW-0547">Nucleotide-binding</keyword>
<evidence type="ECO:0000256" key="8">
    <source>
        <dbReference type="ARBA" id="ARBA00023065"/>
    </source>
</evidence>
<sequence length="293" mass="31949">MNSTSRLNTESLDLAYPGTDLIVSDLSLRVADGRITVLCGPNACGKSTLLRALARLLKPRRGAVRLDGQEIAALPTKEVATRLGLLPQSPSAPEGITVEDLVARGRFPHQRLLRQWGEEDENAVESALGMTHTQALRDRPVDELSGGQRQRVWIAMALAQETDILLLDEPTTYLDLAHRVDVLELLAELNESRSRTIVMVLHELNEACRYAHRIVAMREGRVEAEGPPSEVVTADLVRTVFDLDTVVIPDPVASTPLVIPEGGRLRRNTRGRPGGSGAGVDADRAARQASTER</sequence>
<evidence type="ECO:0000256" key="9">
    <source>
        <dbReference type="ARBA" id="ARBA00023136"/>
    </source>
</evidence>
<dbReference type="EMBL" id="RJMB01000012">
    <property type="protein sequence ID" value="RNL84180.1"/>
    <property type="molecule type" value="Genomic_DNA"/>
</dbReference>
<dbReference type="InterPro" id="IPR003439">
    <property type="entry name" value="ABC_transporter-like_ATP-bd"/>
</dbReference>
<organism evidence="12 13">
    <name type="scientific">Halostreptopolyspora alba</name>
    <dbReference type="NCBI Taxonomy" id="2487137"/>
    <lineage>
        <taxon>Bacteria</taxon>
        <taxon>Bacillati</taxon>
        <taxon>Actinomycetota</taxon>
        <taxon>Actinomycetes</taxon>
        <taxon>Streptosporangiales</taxon>
        <taxon>Nocardiopsidaceae</taxon>
        <taxon>Halostreptopolyspora</taxon>
    </lineage>
</organism>
<evidence type="ECO:0000256" key="7">
    <source>
        <dbReference type="ARBA" id="ARBA00023004"/>
    </source>
</evidence>
<dbReference type="PANTHER" id="PTHR42771">
    <property type="entry name" value="IRON(3+)-HYDROXAMATE IMPORT ATP-BINDING PROTEIN FHUC"/>
    <property type="match status" value="1"/>
</dbReference>
<dbReference type="InterPro" id="IPR017871">
    <property type="entry name" value="ABC_transporter-like_CS"/>
</dbReference>
<accession>A0A3N0E8S0</accession>
<keyword evidence="2" id="KW-0813">Transport</keyword>
<keyword evidence="13" id="KW-1185">Reference proteome</keyword>
<dbReference type="Pfam" id="PF00005">
    <property type="entry name" value="ABC_tran"/>
    <property type="match status" value="1"/>
</dbReference>
<dbReference type="InterPro" id="IPR051535">
    <property type="entry name" value="Siderophore_ABC-ATPase"/>
</dbReference>